<comment type="caution">
    <text evidence="2">The sequence shown here is derived from an EMBL/GenBank/DDBJ whole genome shotgun (WGS) entry which is preliminary data.</text>
</comment>
<name>A0AAV0ILI0_9ROSI</name>
<feature type="non-terminal residue" evidence="2">
    <location>
        <position position="1"/>
    </location>
</feature>
<feature type="compositionally biased region" description="Basic residues" evidence="1">
    <location>
        <begin position="52"/>
        <end position="76"/>
    </location>
</feature>
<proteinExistence type="predicted"/>
<dbReference type="Proteomes" id="UP001154282">
    <property type="component" value="Unassembled WGS sequence"/>
</dbReference>
<evidence type="ECO:0000256" key="1">
    <source>
        <dbReference type="SAM" id="MobiDB-lite"/>
    </source>
</evidence>
<reference evidence="2" key="1">
    <citation type="submission" date="2022-08" db="EMBL/GenBank/DDBJ databases">
        <authorList>
            <person name="Gutierrez-Valencia J."/>
        </authorList>
    </citation>
    <scope>NUCLEOTIDE SEQUENCE</scope>
</reference>
<evidence type="ECO:0000313" key="2">
    <source>
        <dbReference type="EMBL" id="CAI0398415.1"/>
    </source>
</evidence>
<dbReference type="EMBL" id="CAMGYJ010000004">
    <property type="protein sequence ID" value="CAI0398415.1"/>
    <property type="molecule type" value="Genomic_DNA"/>
</dbReference>
<accession>A0AAV0ILI0</accession>
<keyword evidence="3" id="KW-1185">Reference proteome</keyword>
<protein>
    <submittedName>
        <fullName evidence="2">Uncharacterized protein</fullName>
    </submittedName>
</protein>
<organism evidence="2 3">
    <name type="scientific">Linum tenue</name>
    <dbReference type="NCBI Taxonomy" id="586396"/>
    <lineage>
        <taxon>Eukaryota</taxon>
        <taxon>Viridiplantae</taxon>
        <taxon>Streptophyta</taxon>
        <taxon>Embryophyta</taxon>
        <taxon>Tracheophyta</taxon>
        <taxon>Spermatophyta</taxon>
        <taxon>Magnoliopsida</taxon>
        <taxon>eudicotyledons</taxon>
        <taxon>Gunneridae</taxon>
        <taxon>Pentapetalae</taxon>
        <taxon>rosids</taxon>
        <taxon>fabids</taxon>
        <taxon>Malpighiales</taxon>
        <taxon>Linaceae</taxon>
        <taxon>Linum</taxon>
    </lineage>
</organism>
<sequence length="122" mass="14168">FLLNSQIGSPIGDGVVLLLVSRPEVPQRFSEQEGDAARLLESHRQGAQRPIGLRRHRHETHPRLPHRPRPQRRAHRVDHARVLHVLRRRPCNRILFNLLSFIPSPTCSFVALRFLCFIQILD</sequence>
<gene>
    <name evidence="2" type="ORF">LITE_LOCUS9893</name>
</gene>
<dbReference type="AlphaFoldDB" id="A0AAV0ILI0"/>
<feature type="region of interest" description="Disordered" evidence="1">
    <location>
        <begin position="48"/>
        <end position="76"/>
    </location>
</feature>
<evidence type="ECO:0000313" key="3">
    <source>
        <dbReference type="Proteomes" id="UP001154282"/>
    </source>
</evidence>